<organism evidence="1 2">
    <name type="scientific">Brassica cretica</name>
    <name type="common">Mustard</name>
    <dbReference type="NCBI Taxonomy" id="69181"/>
    <lineage>
        <taxon>Eukaryota</taxon>
        <taxon>Viridiplantae</taxon>
        <taxon>Streptophyta</taxon>
        <taxon>Embryophyta</taxon>
        <taxon>Tracheophyta</taxon>
        <taxon>Spermatophyta</taxon>
        <taxon>Magnoliopsida</taxon>
        <taxon>eudicotyledons</taxon>
        <taxon>Gunneridae</taxon>
        <taxon>Pentapetalae</taxon>
        <taxon>rosids</taxon>
        <taxon>malvids</taxon>
        <taxon>Brassicales</taxon>
        <taxon>Brassicaceae</taxon>
        <taxon>Brassiceae</taxon>
        <taxon>Brassica</taxon>
    </lineage>
</organism>
<dbReference type="EMBL" id="QGKV02000299">
    <property type="protein sequence ID" value="KAF3591651.1"/>
    <property type="molecule type" value="Genomic_DNA"/>
</dbReference>
<comment type="caution">
    <text evidence="1">The sequence shown here is derived from an EMBL/GenBank/DDBJ whole genome shotgun (WGS) entry which is preliminary data.</text>
</comment>
<protein>
    <submittedName>
        <fullName evidence="1">Uncharacterized protein</fullName>
    </submittedName>
</protein>
<name>A0ABQ7E5C1_BRACR</name>
<evidence type="ECO:0000313" key="1">
    <source>
        <dbReference type="EMBL" id="KAF3591651.1"/>
    </source>
</evidence>
<reference evidence="1 2" key="1">
    <citation type="journal article" date="2020" name="BMC Genomics">
        <title>Intraspecific diversification of the crop wild relative Brassica cretica Lam. using demographic model selection.</title>
        <authorList>
            <person name="Kioukis A."/>
            <person name="Michalopoulou V.A."/>
            <person name="Briers L."/>
            <person name="Pirintsos S."/>
            <person name="Studholme D.J."/>
            <person name="Pavlidis P."/>
            <person name="Sarris P.F."/>
        </authorList>
    </citation>
    <scope>NUCLEOTIDE SEQUENCE [LARGE SCALE GENOMIC DNA]</scope>
    <source>
        <strain evidence="2">cv. PFS-1207/04</strain>
    </source>
</reference>
<proteinExistence type="predicted"/>
<sequence>MDGDLPTVRLGPYFDTRYSLGLSFQWCRFEVNQHPVAEVMPVLLKSGQSASREEAVEEMKDCRSMKQHWSYSSPLSSRTRIKVATMSRGSVSIDVRTEVSIDVGWRSRSTGDECLRSTVVSEYQSTGLVPGSTMVDENRATNKCCCRSMRSTLLCG</sequence>
<keyword evidence="2" id="KW-1185">Reference proteome</keyword>
<accession>A0ABQ7E5C1</accession>
<gene>
    <name evidence="1" type="ORF">DY000_02021864</name>
</gene>
<evidence type="ECO:0000313" key="2">
    <source>
        <dbReference type="Proteomes" id="UP000266723"/>
    </source>
</evidence>
<dbReference type="Proteomes" id="UP000266723">
    <property type="component" value="Unassembled WGS sequence"/>
</dbReference>